<evidence type="ECO:0000256" key="2">
    <source>
        <dbReference type="ARBA" id="ARBA00022448"/>
    </source>
</evidence>
<keyword evidence="3" id="KW-1003">Cell membrane</keyword>
<feature type="non-terminal residue" evidence="9">
    <location>
        <position position="116"/>
    </location>
</feature>
<dbReference type="SUPFAM" id="SSF103473">
    <property type="entry name" value="MFS general substrate transporter"/>
    <property type="match status" value="1"/>
</dbReference>
<evidence type="ECO:0000259" key="8">
    <source>
        <dbReference type="PROSITE" id="PS50850"/>
    </source>
</evidence>
<keyword evidence="2" id="KW-0813">Transport</keyword>
<evidence type="ECO:0000256" key="7">
    <source>
        <dbReference type="SAM" id="Phobius"/>
    </source>
</evidence>
<evidence type="ECO:0000256" key="5">
    <source>
        <dbReference type="ARBA" id="ARBA00022989"/>
    </source>
</evidence>
<dbReference type="InterPro" id="IPR036259">
    <property type="entry name" value="MFS_trans_sf"/>
</dbReference>
<keyword evidence="4 7" id="KW-0812">Transmembrane</keyword>
<dbReference type="PANTHER" id="PTHR42718">
    <property type="entry name" value="MAJOR FACILITATOR SUPERFAMILY MULTIDRUG TRANSPORTER MFSC"/>
    <property type="match status" value="1"/>
</dbReference>
<gene>
    <name evidence="9" type="ORF">KFZ73_09255</name>
</gene>
<evidence type="ECO:0000313" key="10">
    <source>
        <dbReference type="Proteomes" id="UP000676853"/>
    </source>
</evidence>
<keyword evidence="6 7" id="KW-0472">Membrane</keyword>
<comment type="subcellular location">
    <subcellularLocation>
        <location evidence="1">Cell membrane</location>
        <topology evidence="1">Multi-pass membrane protein</topology>
    </subcellularLocation>
</comment>
<comment type="caution">
    <text evidence="9">The sequence shown here is derived from an EMBL/GenBank/DDBJ whole genome shotgun (WGS) entry which is preliminary data.</text>
</comment>
<feature type="domain" description="Major facilitator superfamily (MFS) profile" evidence="8">
    <location>
        <begin position="20"/>
        <end position="116"/>
    </location>
</feature>
<feature type="transmembrane region" description="Helical" evidence="7">
    <location>
        <begin position="16"/>
        <end position="42"/>
    </location>
</feature>
<dbReference type="Pfam" id="PF07690">
    <property type="entry name" value="MFS_1"/>
    <property type="match status" value="1"/>
</dbReference>
<dbReference type="EMBL" id="JAGXOE010000015">
    <property type="protein sequence ID" value="MBS4101429.1"/>
    <property type="molecule type" value="Genomic_DNA"/>
</dbReference>
<evidence type="ECO:0000256" key="1">
    <source>
        <dbReference type="ARBA" id="ARBA00004651"/>
    </source>
</evidence>
<keyword evidence="5 7" id="KW-1133">Transmembrane helix</keyword>
<reference evidence="9 10" key="1">
    <citation type="submission" date="2021-04" db="EMBL/GenBank/DDBJ databases">
        <title>Whole genome sequence analysis of a thiophenic sulfur metabolizing bacteria.</title>
        <authorList>
            <person name="Akhtar N."/>
            <person name="Akram J."/>
            <person name="Aslam A."/>
        </authorList>
    </citation>
    <scope>NUCLEOTIDE SEQUENCE [LARGE SCALE GENOMIC DNA]</scope>
    <source>
        <strain evidence="9 10">3OW</strain>
    </source>
</reference>
<keyword evidence="10" id="KW-1185">Reference proteome</keyword>
<evidence type="ECO:0000313" key="9">
    <source>
        <dbReference type="EMBL" id="MBS4101429.1"/>
    </source>
</evidence>
<sequence>MAPGAPAQTYRVKGSALGLAIVVLSGMMFLAVLDGTVVFVAMPKIQDAMHLSDAAKVWVYGAYAVTFGGFMLLGGRLGDTFGRKRMFILGVAGFTLASLLTGFATNEAWLLAARAG</sequence>
<protein>
    <submittedName>
        <fullName evidence="9">MFS transporter</fullName>
    </submittedName>
</protein>
<proteinExistence type="predicted"/>
<dbReference type="Gene3D" id="1.20.1720.10">
    <property type="entry name" value="Multidrug resistance protein D"/>
    <property type="match status" value="1"/>
</dbReference>
<accession>A0ABS5NAW6</accession>
<evidence type="ECO:0000256" key="4">
    <source>
        <dbReference type="ARBA" id="ARBA00022692"/>
    </source>
</evidence>
<evidence type="ECO:0000256" key="6">
    <source>
        <dbReference type="ARBA" id="ARBA00023136"/>
    </source>
</evidence>
<evidence type="ECO:0000256" key="3">
    <source>
        <dbReference type="ARBA" id="ARBA00022475"/>
    </source>
</evidence>
<feature type="transmembrane region" description="Helical" evidence="7">
    <location>
        <begin position="57"/>
        <end position="74"/>
    </location>
</feature>
<dbReference type="Proteomes" id="UP000676853">
    <property type="component" value="Unassembled WGS sequence"/>
</dbReference>
<name>A0ABS5NAW6_TSUPA</name>
<dbReference type="InterPro" id="IPR020846">
    <property type="entry name" value="MFS_dom"/>
</dbReference>
<dbReference type="InterPro" id="IPR011701">
    <property type="entry name" value="MFS"/>
</dbReference>
<dbReference type="PROSITE" id="PS50850">
    <property type="entry name" value="MFS"/>
    <property type="match status" value="1"/>
</dbReference>
<feature type="transmembrane region" description="Helical" evidence="7">
    <location>
        <begin position="86"/>
        <end position="104"/>
    </location>
</feature>
<organism evidence="9 10">
    <name type="scientific">Tsukamurella paurometabola</name>
    <name type="common">Corynebacterium paurometabolum</name>
    <dbReference type="NCBI Taxonomy" id="2061"/>
    <lineage>
        <taxon>Bacteria</taxon>
        <taxon>Bacillati</taxon>
        <taxon>Actinomycetota</taxon>
        <taxon>Actinomycetes</taxon>
        <taxon>Mycobacteriales</taxon>
        <taxon>Tsukamurellaceae</taxon>
        <taxon>Tsukamurella</taxon>
    </lineage>
</organism>
<dbReference type="PANTHER" id="PTHR42718:SF46">
    <property type="entry name" value="BLR6921 PROTEIN"/>
    <property type="match status" value="1"/>
</dbReference>